<evidence type="ECO:0000259" key="1">
    <source>
        <dbReference type="Pfam" id="PF02317"/>
    </source>
</evidence>
<dbReference type="Proteomes" id="UP001183817">
    <property type="component" value="Unassembled WGS sequence"/>
</dbReference>
<sequence>MANILIRSDEANAAATALLWAARGHNVCLLAPTLSPGTNNFSYFGHQRTVTLRRLEELEASGPNVGVVFAEGEDVQAGISSILESKTPDLLVIIGGGISAAVHATEAAKGLHFDSSRILHVGGFLVGGNASAVKSEKQSVIAGFLAKGTPSHVLGLAQTTLPQVLIGNGFSVALSSVNALVHLPPMIFNAMSVERGADVRFYVEGFGDSVCRLIDDLDAERLRLGTALGFMLLPLGELMDRSSGPEGMPGKTMREKINAFPSYQSIKLPSSFGHRFLAHELRSTFAPMAELARMAGVGVPTINSVVRIGEILLSADLSSSAKIVATKFLALTKV</sequence>
<proteinExistence type="predicted"/>
<name>A0ABU2BJW6_9MICC</name>
<dbReference type="InterPro" id="IPR008927">
    <property type="entry name" value="6-PGluconate_DH-like_C_sf"/>
</dbReference>
<dbReference type="Pfam" id="PF02317">
    <property type="entry name" value="Octopine_DH"/>
    <property type="match status" value="1"/>
</dbReference>
<dbReference type="SUPFAM" id="SSF48179">
    <property type="entry name" value="6-phosphogluconate dehydrogenase C-terminal domain-like"/>
    <property type="match status" value="1"/>
</dbReference>
<evidence type="ECO:0000313" key="2">
    <source>
        <dbReference type="EMBL" id="MDR7358942.1"/>
    </source>
</evidence>
<dbReference type="Gene3D" id="1.10.1040.10">
    <property type="entry name" value="N-(1-d-carboxylethyl)-l-norvaline Dehydrogenase, domain 2"/>
    <property type="match status" value="1"/>
</dbReference>
<reference evidence="2 3" key="1">
    <citation type="submission" date="2023-07" db="EMBL/GenBank/DDBJ databases">
        <title>Sequencing the genomes of 1000 actinobacteria strains.</title>
        <authorList>
            <person name="Klenk H.-P."/>
        </authorList>
    </citation>
    <scope>NUCLEOTIDE SEQUENCE [LARGE SCALE GENOMIC DNA]</scope>
    <source>
        <strain evidence="2 3">DSM 20167</strain>
    </source>
</reference>
<dbReference type="EMBL" id="JAVDYI010000001">
    <property type="protein sequence ID" value="MDR7358942.1"/>
    <property type="molecule type" value="Genomic_DNA"/>
</dbReference>
<gene>
    <name evidence="2" type="ORF">J2S64_002633</name>
</gene>
<dbReference type="InterPro" id="IPR013328">
    <property type="entry name" value="6PGD_dom2"/>
</dbReference>
<organism evidence="2 3">
    <name type="scientific">Paeniglutamicibacter sulfureus</name>
    <dbReference type="NCBI Taxonomy" id="43666"/>
    <lineage>
        <taxon>Bacteria</taxon>
        <taxon>Bacillati</taxon>
        <taxon>Actinomycetota</taxon>
        <taxon>Actinomycetes</taxon>
        <taxon>Micrococcales</taxon>
        <taxon>Micrococcaceae</taxon>
        <taxon>Paeniglutamicibacter</taxon>
    </lineage>
</organism>
<feature type="domain" description="Opine dehydrogenase" evidence="1">
    <location>
        <begin position="168"/>
        <end position="310"/>
    </location>
</feature>
<accession>A0ABU2BJW6</accession>
<evidence type="ECO:0000313" key="3">
    <source>
        <dbReference type="Proteomes" id="UP001183817"/>
    </source>
</evidence>
<dbReference type="InterPro" id="IPR003421">
    <property type="entry name" value="Opine_DH"/>
</dbReference>
<keyword evidence="3" id="KW-1185">Reference proteome</keyword>
<comment type="caution">
    <text evidence="2">The sequence shown here is derived from an EMBL/GenBank/DDBJ whole genome shotgun (WGS) entry which is preliminary data.</text>
</comment>
<protein>
    <recommendedName>
        <fullName evidence="1">Opine dehydrogenase domain-containing protein</fullName>
    </recommendedName>
</protein>
<dbReference type="RefSeq" id="WP_310291074.1">
    <property type="nucleotide sequence ID" value="NZ_BAAAWO010000001.1"/>
</dbReference>